<feature type="region of interest" description="Disordered" evidence="1">
    <location>
        <begin position="82"/>
        <end position="101"/>
    </location>
</feature>
<feature type="compositionally biased region" description="Basic and acidic residues" evidence="1">
    <location>
        <begin position="89"/>
        <end position="101"/>
    </location>
</feature>
<dbReference type="AlphaFoldDB" id="A0A381RRG3"/>
<feature type="non-terminal residue" evidence="2">
    <location>
        <position position="1"/>
    </location>
</feature>
<organism evidence="2">
    <name type="scientific">marine metagenome</name>
    <dbReference type="NCBI Taxonomy" id="408172"/>
    <lineage>
        <taxon>unclassified sequences</taxon>
        <taxon>metagenomes</taxon>
        <taxon>ecological metagenomes</taxon>
    </lineage>
</organism>
<name>A0A381RRG3_9ZZZZ</name>
<evidence type="ECO:0000313" key="2">
    <source>
        <dbReference type="EMBL" id="SUZ94492.1"/>
    </source>
</evidence>
<accession>A0A381RRG3</accession>
<dbReference type="EMBL" id="UINC01002240">
    <property type="protein sequence ID" value="SUZ94492.1"/>
    <property type="molecule type" value="Genomic_DNA"/>
</dbReference>
<reference evidence="2" key="1">
    <citation type="submission" date="2018-05" db="EMBL/GenBank/DDBJ databases">
        <authorList>
            <person name="Lanie J.A."/>
            <person name="Ng W.-L."/>
            <person name="Kazmierczak K.M."/>
            <person name="Andrzejewski T.M."/>
            <person name="Davidsen T.M."/>
            <person name="Wayne K.J."/>
            <person name="Tettelin H."/>
            <person name="Glass J.I."/>
            <person name="Rusch D."/>
            <person name="Podicherti R."/>
            <person name="Tsui H.-C.T."/>
            <person name="Winkler M.E."/>
        </authorList>
    </citation>
    <scope>NUCLEOTIDE SEQUENCE</scope>
</reference>
<evidence type="ECO:0000256" key="1">
    <source>
        <dbReference type="SAM" id="MobiDB-lite"/>
    </source>
</evidence>
<proteinExistence type="predicted"/>
<sequence>VLTDSEATQVLRALDALDELEAAAVKLVRAELACGPALDGLIADPLTLGTRLDVLCLVDTMAADLLAALGRRDTVRRLVDEAPSGSARDALDEHLAGHGSA</sequence>
<gene>
    <name evidence="2" type="ORF">METZ01_LOCUS47346</name>
</gene>
<protein>
    <submittedName>
        <fullName evidence="2">Uncharacterized protein</fullName>
    </submittedName>
</protein>